<evidence type="ECO:0000256" key="1">
    <source>
        <dbReference type="ARBA" id="ARBA00004323"/>
    </source>
</evidence>
<evidence type="ECO:0000256" key="5">
    <source>
        <dbReference type="ARBA" id="ARBA00022692"/>
    </source>
</evidence>
<comment type="subcellular location">
    <subcellularLocation>
        <location evidence="1 10">Golgi apparatus membrane</location>
        <topology evidence="1 10">Single-pass type II membrane protein</topology>
    </subcellularLocation>
</comment>
<dbReference type="GO" id="GO:0016758">
    <property type="term" value="F:hexosyltransferase activity"/>
    <property type="evidence" value="ECO:0007669"/>
    <property type="project" value="InterPro"/>
</dbReference>
<evidence type="ECO:0000313" key="12">
    <source>
        <dbReference type="EnsemblMetazoa" id="XP_022657351"/>
    </source>
</evidence>
<evidence type="ECO:0000256" key="10">
    <source>
        <dbReference type="RuleBase" id="RU363063"/>
    </source>
</evidence>
<dbReference type="Proteomes" id="UP000594260">
    <property type="component" value="Unplaced"/>
</dbReference>
<dbReference type="InParanoid" id="A0A7M7JY32"/>
<keyword evidence="5 10" id="KW-0812">Transmembrane</keyword>
<keyword evidence="3 10" id="KW-0328">Glycosyltransferase</keyword>
<name>A0A7M7JY32_VARDE</name>
<evidence type="ECO:0000256" key="3">
    <source>
        <dbReference type="ARBA" id="ARBA00022676"/>
    </source>
</evidence>
<dbReference type="GeneID" id="111248745"/>
<keyword evidence="9 10" id="KW-0472">Membrane</keyword>
<keyword evidence="8 10" id="KW-0333">Golgi apparatus</keyword>
<dbReference type="Gene3D" id="3.90.550.50">
    <property type="match status" value="1"/>
</dbReference>
<accession>A0A7M7JY32</accession>
<keyword evidence="7 10" id="KW-1133">Transmembrane helix</keyword>
<dbReference type="KEGG" id="vde:111248745"/>
<dbReference type="AlphaFoldDB" id="A0A7M7JY32"/>
<evidence type="ECO:0000256" key="6">
    <source>
        <dbReference type="ARBA" id="ARBA00022968"/>
    </source>
</evidence>
<comment type="similarity">
    <text evidence="2 10">Belongs to the glycosyltransferase 31 family.</text>
</comment>
<dbReference type="GO" id="GO:0006493">
    <property type="term" value="P:protein O-linked glycosylation"/>
    <property type="evidence" value="ECO:0007669"/>
    <property type="project" value="TreeGrafter"/>
</dbReference>
<evidence type="ECO:0000256" key="7">
    <source>
        <dbReference type="ARBA" id="ARBA00022989"/>
    </source>
</evidence>
<dbReference type="InterPro" id="IPR002659">
    <property type="entry name" value="Glyco_trans_31"/>
</dbReference>
<keyword evidence="4" id="KW-0808">Transferase</keyword>
<organism evidence="12 13">
    <name type="scientific">Varroa destructor</name>
    <name type="common">Honeybee mite</name>
    <dbReference type="NCBI Taxonomy" id="109461"/>
    <lineage>
        <taxon>Eukaryota</taxon>
        <taxon>Metazoa</taxon>
        <taxon>Ecdysozoa</taxon>
        <taxon>Arthropoda</taxon>
        <taxon>Chelicerata</taxon>
        <taxon>Arachnida</taxon>
        <taxon>Acari</taxon>
        <taxon>Parasitiformes</taxon>
        <taxon>Mesostigmata</taxon>
        <taxon>Gamasina</taxon>
        <taxon>Dermanyssoidea</taxon>
        <taxon>Varroidae</taxon>
        <taxon>Varroa</taxon>
    </lineage>
</organism>
<reference evidence="12" key="1">
    <citation type="submission" date="2021-01" db="UniProtKB">
        <authorList>
            <consortium name="EnsemblMetazoa"/>
        </authorList>
    </citation>
    <scope>IDENTIFICATION</scope>
</reference>
<dbReference type="OrthoDB" id="115198at2759"/>
<feature type="region of interest" description="Disordered" evidence="11">
    <location>
        <begin position="71"/>
        <end position="98"/>
    </location>
</feature>
<keyword evidence="6 10" id="KW-0735">Signal-anchor</keyword>
<protein>
    <recommendedName>
        <fullName evidence="10">Hexosyltransferase</fullName>
        <ecNumber evidence="10">2.4.1.-</ecNumber>
    </recommendedName>
</protein>
<keyword evidence="13" id="KW-1185">Reference proteome</keyword>
<dbReference type="GO" id="GO:0000139">
    <property type="term" value="C:Golgi membrane"/>
    <property type="evidence" value="ECO:0007669"/>
    <property type="project" value="UniProtKB-SubCell"/>
</dbReference>
<dbReference type="OMA" id="TSWFKIM"/>
<dbReference type="EnsemblMetazoa" id="XM_022801616">
    <property type="protein sequence ID" value="XP_022657351"/>
    <property type="gene ID" value="LOC111248745"/>
</dbReference>
<evidence type="ECO:0000256" key="4">
    <source>
        <dbReference type="ARBA" id="ARBA00022679"/>
    </source>
</evidence>
<evidence type="ECO:0000256" key="11">
    <source>
        <dbReference type="SAM" id="MobiDB-lite"/>
    </source>
</evidence>
<proteinExistence type="inferred from homology"/>
<dbReference type="RefSeq" id="XP_022657351.1">
    <property type="nucleotide sequence ID" value="XM_022801616.1"/>
</dbReference>
<evidence type="ECO:0000313" key="13">
    <source>
        <dbReference type="Proteomes" id="UP000594260"/>
    </source>
</evidence>
<evidence type="ECO:0000256" key="2">
    <source>
        <dbReference type="ARBA" id="ARBA00008661"/>
    </source>
</evidence>
<feature type="compositionally biased region" description="Polar residues" evidence="11">
    <location>
        <begin position="71"/>
        <end position="82"/>
    </location>
</feature>
<sequence>MLSSLDAMMRARHYRNGPARSPLCFRQQLILAGCILCAICLLSLQLYVPYGFQDKAMPTVSKVQRLEKIRQSSSFRHNSTQPARAVTPHRSQLSPAKRKIPKKTTFPPVEAKTVRRKWTFNFTLRIKPTACQTQNGRCNFSEPVVTCVSSGASQFERRQAVRKTWGNWPNVRVLFFFGANESFQAKLIEETANYNDIVQYDFLDTYENLTYKSVSMLRFVSASKWDALKFVMKSDDDTFINVRLLPKVLAAIKRPGIFGSVQAGARPRREPKDKWYVPEEEFPENVFPSYVTGCFYIIPITQALQMSEHATDIHLLRFEDTYITGLLAKKLHIPRYQVPLAGVDWTNSRRRMQDVVKSLIAKHYVQPIQMLKMFAYMNDPRNIIA</sequence>
<dbReference type="PANTHER" id="PTHR11214:SF3">
    <property type="entry name" value="BETA-1,3-GALACTOSYLTRANSFERASE 6"/>
    <property type="match status" value="1"/>
</dbReference>
<evidence type="ECO:0000256" key="8">
    <source>
        <dbReference type="ARBA" id="ARBA00023034"/>
    </source>
</evidence>
<dbReference type="Pfam" id="PF01762">
    <property type="entry name" value="Galactosyl_T"/>
    <property type="match status" value="1"/>
</dbReference>
<dbReference type="PANTHER" id="PTHR11214">
    <property type="entry name" value="BETA-1,3-N-ACETYLGLUCOSAMINYLTRANSFERASE"/>
    <property type="match status" value="1"/>
</dbReference>
<dbReference type="EC" id="2.4.1.-" evidence="10"/>
<evidence type="ECO:0000256" key="9">
    <source>
        <dbReference type="ARBA" id="ARBA00023136"/>
    </source>
</evidence>
<feature type="transmembrane region" description="Helical" evidence="10">
    <location>
        <begin position="29"/>
        <end position="48"/>
    </location>
</feature>